<evidence type="ECO:0000256" key="2">
    <source>
        <dbReference type="ARBA" id="ARBA00022692"/>
    </source>
</evidence>
<dbReference type="PANTHER" id="PTHR11920">
    <property type="entry name" value="GUANYLYL CYCLASE"/>
    <property type="match status" value="1"/>
</dbReference>
<dbReference type="CDD" id="cd07302">
    <property type="entry name" value="CHD"/>
    <property type="match status" value="1"/>
</dbReference>
<accession>A0A8X6UCX6</accession>
<dbReference type="GO" id="GO:0005886">
    <property type="term" value="C:plasma membrane"/>
    <property type="evidence" value="ECO:0007669"/>
    <property type="project" value="TreeGrafter"/>
</dbReference>
<gene>
    <name evidence="11" type="primary">Gyc76C</name>
    <name evidence="11" type="ORF">NPIL_372041</name>
</gene>
<comment type="similarity">
    <text evidence="8">Belongs to the adenylyl cyclase class-4/guanylyl cyclase family.</text>
</comment>
<dbReference type="GO" id="GO:0001653">
    <property type="term" value="F:peptide receptor activity"/>
    <property type="evidence" value="ECO:0007669"/>
    <property type="project" value="TreeGrafter"/>
</dbReference>
<dbReference type="GO" id="GO:0007168">
    <property type="term" value="P:receptor guanylyl cyclase signaling pathway"/>
    <property type="evidence" value="ECO:0007669"/>
    <property type="project" value="TreeGrafter"/>
</dbReference>
<evidence type="ECO:0000256" key="6">
    <source>
        <dbReference type="ARBA" id="ARBA00023180"/>
    </source>
</evidence>
<keyword evidence="4" id="KW-1133">Transmembrane helix</keyword>
<evidence type="ECO:0000256" key="9">
    <source>
        <dbReference type="SAM" id="MobiDB-lite"/>
    </source>
</evidence>
<evidence type="ECO:0000259" key="10">
    <source>
        <dbReference type="PROSITE" id="PS50125"/>
    </source>
</evidence>
<dbReference type="PROSITE" id="PS50125">
    <property type="entry name" value="GUANYLATE_CYCLASE_2"/>
    <property type="match status" value="1"/>
</dbReference>
<dbReference type="InterPro" id="IPR029787">
    <property type="entry name" value="Nucleotide_cyclase"/>
</dbReference>
<protein>
    <submittedName>
        <fullName evidence="11">Receptor-type guanylate cyclase Gyc76C</fullName>
    </submittedName>
</protein>
<dbReference type="PROSITE" id="PS00452">
    <property type="entry name" value="GUANYLATE_CYCLASE_1"/>
    <property type="match status" value="1"/>
</dbReference>
<dbReference type="InterPro" id="IPR050401">
    <property type="entry name" value="Cyclic_nucleotide_synthase"/>
</dbReference>
<feature type="compositionally biased region" description="Basic and acidic residues" evidence="9">
    <location>
        <begin position="251"/>
        <end position="262"/>
    </location>
</feature>
<dbReference type="GO" id="GO:0035556">
    <property type="term" value="P:intracellular signal transduction"/>
    <property type="evidence" value="ECO:0007669"/>
    <property type="project" value="InterPro"/>
</dbReference>
<feature type="domain" description="Guanylate cyclase" evidence="10">
    <location>
        <begin position="1"/>
        <end position="112"/>
    </location>
</feature>
<dbReference type="GO" id="GO:0000166">
    <property type="term" value="F:nucleotide binding"/>
    <property type="evidence" value="ECO:0007669"/>
    <property type="project" value="UniProtKB-KW"/>
</dbReference>
<evidence type="ECO:0000256" key="3">
    <source>
        <dbReference type="ARBA" id="ARBA00022741"/>
    </source>
</evidence>
<dbReference type="EMBL" id="BMAW01126855">
    <property type="protein sequence ID" value="GFU18575.1"/>
    <property type="molecule type" value="Genomic_DNA"/>
</dbReference>
<organism evidence="11 12">
    <name type="scientific">Nephila pilipes</name>
    <name type="common">Giant wood spider</name>
    <name type="synonym">Nephila maculata</name>
    <dbReference type="NCBI Taxonomy" id="299642"/>
    <lineage>
        <taxon>Eukaryota</taxon>
        <taxon>Metazoa</taxon>
        <taxon>Ecdysozoa</taxon>
        <taxon>Arthropoda</taxon>
        <taxon>Chelicerata</taxon>
        <taxon>Arachnida</taxon>
        <taxon>Araneae</taxon>
        <taxon>Araneomorphae</taxon>
        <taxon>Entelegynae</taxon>
        <taxon>Araneoidea</taxon>
        <taxon>Nephilidae</taxon>
        <taxon>Nephila</taxon>
    </lineage>
</organism>
<keyword evidence="11" id="KW-0675">Receptor</keyword>
<keyword evidence="2" id="KW-0812">Transmembrane</keyword>
<comment type="caution">
    <text evidence="11">The sequence shown here is derived from an EMBL/GenBank/DDBJ whole genome shotgun (WGS) entry which is preliminary data.</text>
</comment>
<dbReference type="SMART" id="SM00044">
    <property type="entry name" value="CYCc"/>
    <property type="match status" value="1"/>
</dbReference>
<feature type="region of interest" description="Disordered" evidence="9">
    <location>
        <begin position="160"/>
        <end position="271"/>
    </location>
</feature>
<dbReference type="GO" id="GO:0004383">
    <property type="term" value="F:guanylate cyclase activity"/>
    <property type="evidence" value="ECO:0007669"/>
    <property type="project" value="TreeGrafter"/>
</dbReference>
<keyword evidence="6" id="KW-0325">Glycoprotein</keyword>
<dbReference type="PANTHER" id="PTHR11920:SF335">
    <property type="entry name" value="GUANYLATE CYCLASE"/>
    <property type="match status" value="1"/>
</dbReference>
<keyword evidence="12" id="KW-1185">Reference proteome</keyword>
<dbReference type="InterPro" id="IPR018297">
    <property type="entry name" value="A/G_cyclase_CS"/>
</dbReference>
<dbReference type="Gene3D" id="3.30.70.1230">
    <property type="entry name" value="Nucleotide cyclase"/>
    <property type="match status" value="1"/>
</dbReference>
<evidence type="ECO:0000256" key="4">
    <source>
        <dbReference type="ARBA" id="ARBA00022989"/>
    </source>
</evidence>
<evidence type="ECO:0000313" key="12">
    <source>
        <dbReference type="Proteomes" id="UP000887013"/>
    </source>
</evidence>
<dbReference type="AlphaFoldDB" id="A0A8X6UCX6"/>
<evidence type="ECO:0000256" key="8">
    <source>
        <dbReference type="RuleBase" id="RU000405"/>
    </source>
</evidence>
<dbReference type="GO" id="GO:0004016">
    <property type="term" value="F:adenylate cyclase activity"/>
    <property type="evidence" value="ECO:0007669"/>
    <property type="project" value="TreeGrafter"/>
</dbReference>
<comment type="subcellular location">
    <subcellularLocation>
        <location evidence="1">Membrane</location>
    </subcellularLocation>
</comment>
<sequence length="423" mass="47022">MQVVTFLNDLYTVFDDIISHYDVYKVETIGDAYMVVSGLPIRNGDNHAGEIAFMALELLESIKTFKIRHRPNQQLKLRVGIHTGPVCAGVVGLTMPRYCLFGDTVNTASRMESNGEALKIHISPQCKEYLDKLGGYYTTDRGLVKMKGKGEVHTYWLVGHSKGPKKRTNSASDSLPPQPLFNLQREENTRRRSPKLNDLGRRGSLAGRRNSSFVNFSEDPPPSPGGVPVFLRLSSDSPKSPKRLSSFGRGDPSKLLKVRDPDSNSWYGSASASSCGELYNIDKPELDTPRKPKLESIGSEDCDHCSPDQICNCRSDSNNRNGLINIDESLRPLLSTKDIRVDLILPKDSEKTSSSFLKPPVLKLPSKKWRSCDEIILPKGSRSSLKEFFSGLLSNKGHDDSKRANNISMTRMTSDSVKEESLV</sequence>
<evidence type="ECO:0000256" key="1">
    <source>
        <dbReference type="ARBA" id="ARBA00004370"/>
    </source>
</evidence>
<evidence type="ECO:0000313" key="11">
    <source>
        <dbReference type="EMBL" id="GFU18575.1"/>
    </source>
</evidence>
<evidence type="ECO:0000256" key="5">
    <source>
        <dbReference type="ARBA" id="ARBA00023136"/>
    </source>
</evidence>
<evidence type="ECO:0000256" key="7">
    <source>
        <dbReference type="ARBA" id="ARBA00023239"/>
    </source>
</evidence>
<name>A0A8X6UCX6_NEPPI</name>
<dbReference type="OrthoDB" id="60033at2759"/>
<dbReference type="SUPFAM" id="SSF55073">
    <property type="entry name" value="Nucleotide cyclase"/>
    <property type="match status" value="1"/>
</dbReference>
<keyword evidence="5" id="KW-0472">Membrane</keyword>
<reference evidence="11" key="1">
    <citation type="submission" date="2020-08" db="EMBL/GenBank/DDBJ databases">
        <title>Multicomponent nature underlies the extraordinary mechanical properties of spider dragline silk.</title>
        <authorList>
            <person name="Kono N."/>
            <person name="Nakamura H."/>
            <person name="Mori M."/>
            <person name="Yoshida Y."/>
            <person name="Ohtoshi R."/>
            <person name="Malay A.D."/>
            <person name="Moran D.A.P."/>
            <person name="Tomita M."/>
            <person name="Numata K."/>
            <person name="Arakawa K."/>
        </authorList>
    </citation>
    <scope>NUCLEOTIDE SEQUENCE</scope>
</reference>
<keyword evidence="7 8" id="KW-0456">Lyase</keyword>
<proteinExistence type="inferred from homology"/>
<dbReference type="FunFam" id="3.30.70.1230:FF:000115">
    <property type="entry name" value="Soluble guanylate cyclase gcy-35"/>
    <property type="match status" value="1"/>
</dbReference>
<keyword evidence="3" id="KW-0547">Nucleotide-binding</keyword>
<dbReference type="Proteomes" id="UP000887013">
    <property type="component" value="Unassembled WGS sequence"/>
</dbReference>
<dbReference type="InterPro" id="IPR001054">
    <property type="entry name" value="A/G_cyclase"/>
</dbReference>
<dbReference type="Pfam" id="PF00211">
    <property type="entry name" value="Guanylate_cyc"/>
    <property type="match status" value="1"/>
</dbReference>